<keyword evidence="4" id="KW-1185">Reference proteome</keyword>
<dbReference type="PANTHER" id="PTHR36919">
    <property type="entry name" value="BLR1215 PROTEIN"/>
    <property type="match status" value="1"/>
</dbReference>
<dbReference type="RefSeq" id="WP_215233243.1">
    <property type="nucleotide sequence ID" value="NZ_CAJRAU010000002.1"/>
</dbReference>
<dbReference type="Gene3D" id="2.40.128.520">
    <property type="match status" value="1"/>
</dbReference>
<evidence type="ECO:0000259" key="2">
    <source>
        <dbReference type="Pfam" id="PF09917"/>
    </source>
</evidence>
<organism evidence="3 4">
    <name type="scientific">Dyadobacter linearis</name>
    <dbReference type="NCBI Taxonomy" id="2823330"/>
    <lineage>
        <taxon>Bacteria</taxon>
        <taxon>Pseudomonadati</taxon>
        <taxon>Bacteroidota</taxon>
        <taxon>Cytophagia</taxon>
        <taxon>Cytophagales</taxon>
        <taxon>Spirosomataceae</taxon>
        <taxon>Dyadobacter</taxon>
    </lineage>
</organism>
<dbReference type="Proteomes" id="UP000679725">
    <property type="component" value="Unassembled WGS sequence"/>
</dbReference>
<comment type="caution">
    <text evidence="3">The sequence shown here is derived from an EMBL/GenBank/DDBJ whole genome shotgun (WGS) entry which is preliminary data.</text>
</comment>
<gene>
    <name evidence="3" type="ORF">DYBT9623_01892</name>
</gene>
<dbReference type="PANTHER" id="PTHR36919:SF2">
    <property type="entry name" value="BLL6627 PROTEIN"/>
    <property type="match status" value="1"/>
</dbReference>
<feature type="signal peptide" evidence="1">
    <location>
        <begin position="1"/>
        <end position="19"/>
    </location>
</feature>
<feature type="chain" id="PRO_5046494802" description="DUF2147 domain-containing protein" evidence="1">
    <location>
        <begin position="20"/>
        <end position="148"/>
    </location>
</feature>
<evidence type="ECO:0000313" key="3">
    <source>
        <dbReference type="EMBL" id="CAG5069156.1"/>
    </source>
</evidence>
<accession>A0ABM8UNW0</accession>
<reference evidence="3 4" key="1">
    <citation type="submission" date="2021-04" db="EMBL/GenBank/DDBJ databases">
        <authorList>
            <person name="Rodrigo-Torres L."/>
            <person name="Arahal R. D."/>
            <person name="Lucena T."/>
        </authorList>
    </citation>
    <scope>NUCLEOTIDE SEQUENCE [LARGE SCALE GENOMIC DNA]</scope>
    <source>
        <strain evidence="3 4">CECT 9623</strain>
    </source>
</reference>
<proteinExistence type="predicted"/>
<feature type="domain" description="DUF2147" evidence="2">
    <location>
        <begin position="29"/>
        <end position="143"/>
    </location>
</feature>
<evidence type="ECO:0000256" key="1">
    <source>
        <dbReference type="SAM" id="SignalP"/>
    </source>
</evidence>
<evidence type="ECO:0000313" key="4">
    <source>
        <dbReference type="Proteomes" id="UP000679725"/>
    </source>
</evidence>
<dbReference type="EMBL" id="CAJRAU010000002">
    <property type="protein sequence ID" value="CAG5069156.1"/>
    <property type="molecule type" value="Genomic_DNA"/>
</dbReference>
<keyword evidence="1" id="KW-0732">Signal</keyword>
<dbReference type="Pfam" id="PF09917">
    <property type="entry name" value="DUF2147"/>
    <property type="match status" value="1"/>
</dbReference>
<protein>
    <recommendedName>
        <fullName evidence="2">DUF2147 domain-containing protein</fullName>
    </recommendedName>
</protein>
<sequence length="148" mass="17289">MYRIIFTTFLLCASIAVNAQTGAADKVIGEWLSEEKDRRIEIYKSGSEYFGRLIWSTELFESDGKTSRKDIRNNDEKLRDRNLQNVNVLSNFIYDSGMWDNGKMYDPQSGKTYNCLMKLRSELLEIRSYIGFPLLGKSTYWKRTENPL</sequence>
<name>A0ABM8UNW0_9BACT</name>
<dbReference type="InterPro" id="IPR019223">
    <property type="entry name" value="DUF2147"/>
</dbReference>